<evidence type="ECO:0000313" key="3">
    <source>
        <dbReference type="Proteomes" id="UP001558652"/>
    </source>
</evidence>
<comment type="caution">
    <text evidence="2">The sequence shown here is derived from an EMBL/GenBank/DDBJ whole genome shotgun (WGS) entry which is preliminary data.</text>
</comment>
<dbReference type="Proteomes" id="UP001558652">
    <property type="component" value="Unassembled WGS sequence"/>
</dbReference>
<gene>
    <name evidence="2" type="ORF">AAG570_000571</name>
</gene>
<proteinExistence type="predicted"/>
<evidence type="ECO:0000313" key="2">
    <source>
        <dbReference type="EMBL" id="KAL1140641.1"/>
    </source>
</evidence>
<dbReference type="AlphaFoldDB" id="A0ABD0YXE8"/>
<feature type="region of interest" description="Disordered" evidence="1">
    <location>
        <begin position="119"/>
        <end position="149"/>
    </location>
</feature>
<protein>
    <submittedName>
        <fullName evidence="2">Uncharacterized protein</fullName>
    </submittedName>
</protein>
<organism evidence="2 3">
    <name type="scientific">Ranatra chinensis</name>
    <dbReference type="NCBI Taxonomy" id="642074"/>
    <lineage>
        <taxon>Eukaryota</taxon>
        <taxon>Metazoa</taxon>
        <taxon>Ecdysozoa</taxon>
        <taxon>Arthropoda</taxon>
        <taxon>Hexapoda</taxon>
        <taxon>Insecta</taxon>
        <taxon>Pterygota</taxon>
        <taxon>Neoptera</taxon>
        <taxon>Paraneoptera</taxon>
        <taxon>Hemiptera</taxon>
        <taxon>Heteroptera</taxon>
        <taxon>Panheteroptera</taxon>
        <taxon>Nepomorpha</taxon>
        <taxon>Nepidae</taxon>
        <taxon>Ranatrinae</taxon>
        <taxon>Ranatra</taxon>
    </lineage>
</organism>
<accession>A0ABD0YXE8</accession>
<name>A0ABD0YXE8_9HEMI</name>
<evidence type="ECO:0000256" key="1">
    <source>
        <dbReference type="SAM" id="MobiDB-lite"/>
    </source>
</evidence>
<reference evidence="2 3" key="1">
    <citation type="submission" date="2024-07" db="EMBL/GenBank/DDBJ databases">
        <title>Chromosome-level genome assembly of the water stick insect Ranatra chinensis (Heteroptera: Nepidae).</title>
        <authorList>
            <person name="Liu X."/>
        </authorList>
    </citation>
    <scope>NUCLEOTIDE SEQUENCE [LARGE SCALE GENOMIC DNA]</scope>
    <source>
        <strain evidence="2">Cailab_2021Rc</strain>
        <tissue evidence="2">Muscle</tissue>
    </source>
</reference>
<dbReference type="EMBL" id="JBFDAA010000001">
    <property type="protein sequence ID" value="KAL1140641.1"/>
    <property type="molecule type" value="Genomic_DNA"/>
</dbReference>
<feature type="compositionally biased region" description="Low complexity" evidence="1">
    <location>
        <begin position="133"/>
        <end position="149"/>
    </location>
</feature>
<sequence>MNCVGFPQLFTTYFLQRRSGRAEALLYPGVIGGRKPGTRCRRSGGSGRQNVKHDNTNTNKTYLCSLVRQEVDGWLQHAGEVGGSREISLYMKGGGTRGVGRLEDAVGTPAGRLLDCRPAPARAALPPPPSATPRPSTTCATTTRYTLEE</sequence>
<keyword evidence="3" id="KW-1185">Reference proteome</keyword>